<comment type="caution">
    <text evidence="5">The sequence shown here is derived from an EMBL/GenBank/DDBJ whole genome shotgun (WGS) entry which is preliminary data.</text>
</comment>
<evidence type="ECO:0000259" key="4">
    <source>
        <dbReference type="Pfam" id="PF01103"/>
    </source>
</evidence>
<evidence type="ECO:0000256" key="3">
    <source>
        <dbReference type="ARBA" id="ARBA00023136"/>
    </source>
</evidence>
<dbReference type="PANTHER" id="PTHR12815:SF42">
    <property type="entry name" value="BACTERIAL SURFACE ANTIGEN (D15) DOMAIN-CONTAINING PROTEIN"/>
    <property type="match status" value="1"/>
</dbReference>
<feature type="domain" description="Bacterial surface antigen (D15)" evidence="4">
    <location>
        <begin position="287"/>
        <end position="588"/>
    </location>
</feature>
<evidence type="ECO:0000256" key="2">
    <source>
        <dbReference type="ARBA" id="ARBA00022452"/>
    </source>
</evidence>
<gene>
    <name evidence="5" type="ORF">ACFOD3_02145</name>
</gene>
<keyword evidence="2" id="KW-0812">Transmembrane</keyword>
<dbReference type="Pfam" id="PF01103">
    <property type="entry name" value="Omp85"/>
    <property type="match status" value="1"/>
</dbReference>
<proteinExistence type="predicted"/>
<organism evidence="5 6">
    <name type="scientific">Falsiroseomonas tokyonensis</name>
    <dbReference type="NCBI Taxonomy" id="430521"/>
    <lineage>
        <taxon>Bacteria</taxon>
        <taxon>Pseudomonadati</taxon>
        <taxon>Pseudomonadota</taxon>
        <taxon>Alphaproteobacteria</taxon>
        <taxon>Acetobacterales</taxon>
        <taxon>Roseomonadaceae</taxon>
        <taxon>Falsiroseomonas</taxon>
    </lineage>
</organism>
<reference evidence="6" key="1">
    <citation type="journal article" date="2019" name="Int. J. Syst. Evol. Microbiol.">
        <title>The Global Catalogue of Microorganisms (GCM) 10K type strain sequencing project: providing services to taxonomists for standard genome sequencing and annotation.</title>
        <authorList>
            <consortium name="The Broad Institute Genomics Platform"/>
            <consortium name="The Broad Institute Genome Sequencing Center for Infectious Disease"/>
            <person name="Wu L."/>
            <person name="Ma J."/>
        </authorList>
    </citation>
    <scope>NUCLEOTIDE SEQUENCE [LARGE SCALE GENOMIC DNA]</scope>
    <source>
        <strain evidence="6">CGMCC 1.16855</strain>
    </source>
</reference>
<keyword evidence="6" id="KW-1185">Reference proteome</keyword>
<dbReference type="EMBL" id="JBHRSB010000001">
    <property type="protein sequence ID" value="MFC2998672.1"/>
    <property type="molecule type" value="Genomic_DNA"/>
</dbReference>
<protein>
    <submittedName>
        <fullName evidence="5">Autotransporter assembly complex family protein</fullName>
    </submittedName>
</protein>
<evidence type="ECO:0000313" key="5">
    <source>
        <dbReference type="EMBL" id="MFC2998672.1"/>
    </source>
</evidence>
<keyword evidence="3" id="KW-0472">Membrane</keyword>
<sequence>MTELAPTNDASLDAALASVSRLLRLQEEAPTSAFGVASRAADDRERLGRALHSEGFWGGSIRILIGGLALDTPDLAERLEASNERPVVVRILAEPGPRYTISDVAIRATTEQGIAAVAEVTEQPVGLAPGDPATAAAVLDAEARLLARLRAGGYPLSSVVRRRTVVNYDERGMAVTWILAPGPRAAFAVPRVAGTERINPDFLVRFAANQIAGETYSPARLEEARRRILGLRAFSSVRVETAETLNDKGRLPVTFIVSERPRRAIGVTAAYETNYGPSFLVYWEHRNLFGQAERLRLEAEVARLGSDGGGVEDSTYRAFATLRRPGLFGRDLAAVGTVGVLRERLNAYDRDAAIASILLERRFSDQLTLGAGPSVDIGEAGPSGGPLDPYQIAGFILNGRWDETDSLLNPTRGWRLTGSVTPSFSLDESAAFAPLRVTASTYWDVLGSARSIVALRGTVGSLLAQDRMDAPIHQRFFAGGGGSVRGYDYQSIGPRDGAGRLVGGASLLEASVEWRQRIGESWGGVVFVDAGTVGSDSIPSVSDWRVGAGVGLRYHTAIGPIRADIALPLVRQDGSSGYGLYVGIGQAF</sequence>
<dbReference type="Proteomes" id="UP001595420">
    <property type="component" value="Unassembled WGS sequence"/>
</dbReference>
<dbReference type="InterPro" id="IPR039910">
    <property type="entry name" value="D15-like"/>
</dbReference>
<comment type="subcellular location">
    <subcellularLocation>
        <location evidence="1">Membrane</location>
    </subcellularLocation>
</comment>
<name>A0ABV7BM13_9PROT</name>
<dbReference type="PANTHER" id="PTHR12815">
    <property type="entry name" value="SORTING AND ASSEMBLY MACHINERY SAMM50 PROTEIN FAMILY MEMBER"/>
    <property type="match status" value="1"/>
</dbReference>
<dbReference type="RefSeq" id="WP_216834169.1">
    <property type="nucleotide sequence ID" value="NZ_JAFNJS010000001.1"/>
</dbReference>
<evidence type="ECO:0000313" key="6">
    <source>
        <dbReference type="Proteomes" id="UP001595420"/>
    </source>
</evidence>
<dbReference type="InterPro" id="IPR000184">
    <property type="entry name" value="Bac_surfAg_D15"/>
</dbReference>
<accession>A0ABV7BM13</accession>
<keyword evidence="2" id="KW-1134">Transmembrane beta strand</keyword>
<evidence type="ECO:0000256" key="1">
    <source>
        <dbReference type="ARBA" id="ARBA00004370"/>
    </source>
</evidence>